<accession>A0ABS5TGP9</accession>
<evidence type="ECO:0000256" key="7">
    <source>
        <dbReference type="SAM" id="Phobius"/>
    </source>
</evidence>
<name>A0ABS5TGP9_9ACTN</name>
<dbReference type="EMBL" id="JAHBAY010000005">
    <property type="protein sequence ID" value="MBT0770256.1"/>
    <property type="molecule type" value="Genomic_DNA"/>
</dbReference>
<dbReference type="Pfam" id="PF03825">
    <property type="entry name" value="Nuc_H_symport"/>
    <property type="match status" value="1"/>
</dbReference>
<evidence type="ECO:0000256" key="6">
    <source>
        <dbReference type="ARBA" id="ARBA00023136"/>
    </source>
</evidence>
<keyword evidence="5 7" id="KW-1133">Transmembrane helix</keyword>
<feature type="transmembrane region" description="Helical" evidence="7">
    <location>
        <begin position="100"/>
        <end position="117"/>
    </location>
</feature>
<feature type="transmembrane region" description="Helical" evidence="7">
    <location>
        <begin position="403"/>
        <end position="423"/>
    </location>
</feature>
<evidence type="ECO:0000256" key="1">
    <source>
        <dbReference type="ARBA" id="ARBA00004651"/>
    </source>
</evidence>
<gene>
    <name evidence="8" type="ORF">KIH74_15045</name>
</gene>
<feature type="transmembrane region" description="Helical" evidence="7">
    <location>
        <begin position="362"/>
        <end position="383"/>
    </location>
</feature>
<dbReference type="PANTHER" id="PTHR23522:SF4">
    <property type="entry name" value="NUCLEOSIDE PERMEASE NUPG-RELATED"/>
    <property type="match status" value="1"/>
</dbReference>
<dbReference type="SUPFAM" id="SSF103473">
    <property type="entry name" value="MFS general substrate transporter"/>
    <property type="match status" value="1"/>
</dbReference>
<feature type="transmembrane region" description="Helical" evidence="7">
    <location>
        <begin position="235"/>
        <end position="256"/>
    </location>
</feature>
<evidence type="ECO:0000313" key="9">
    <source>
        <dbReference type="Proteomes" id="UP001197247"/>
    </source>
</evidence>
<feature type="transmembrane region" description="Helical" evidence="7">
    <location>
        <begin position="326"/>
        <end position="350"/>
    </location>
</feature>
<evidence type="ECO:0000256" key="5">
    <source>
        <dbReference type="ARBA" id="ARBA00022989"/>
    </source>
</evidence>
<comment type="subcellular location">
    <subcellularLocation>
        <location evidence="1">Cell membrane</location>
        <topology evidence="1">Multi-pass membrane protein</topology>
    </subcellularLocation>
</comment>
<dbReference type="InterPro" id="IPR004740">
    <property type="entry name" value="Nuc_H_symport"/>
</dbReference>
<evidence type="ECO:0000256" key="2">
    <source>
        <dbReference type="ARBA" id="ARBA00022448"/>
    </source>
</evidence>
<feature type="transmembrane region" description="Helical" evidence="7">
    <location>
        <begin position="297"/>
        <end position="320"/>
    </location>
</feature>
<keyword evidence="9" id="KW-1185">Reference proteome</keyword>
<feature type="transmembrane region" description="Helical" evidence="7">
    <location>
        <begin position="64"/>
        <end position="88"/>
    </location>
</feature>
<proteinExistence type="predicted"/>
<organism evidence="8 9">
    <name type="scientific">Kineosporia corallincola</name>
    <dbReference type="NCBI Taxonomy" id="2835133"/>
    <lineage>
        <taxon>Bacteria</taxon>
        <taxon>Bacillati</taxon>
        <taxon>Actinomycetota</taxon>
        <taxon>Actinomycetes</taxon>
        <taxon>Kineosporiales</taxon>
        <taxon>Kineosporiaceae</taxon>
        <taxon>Kineosporia</taxon>
    </lineage>
</organism>
<feature type="transmembrane region" description="Helical" evidence="7">
    <location>
        <begin position="159"/>
        <end position="180"/>
    </location>
</feature>
<evidence type="ECO:0000256" key="3">
    <source>
        <dbReference type="ARBA" id="ARBA00022475"/>
    </source>
</evidence>
<keyword evidence="2" id="KW-0813">Transport</keyword>
<protein>
    <submittedName>
        <fullName evidence="8">MFS transporter</fullName>
    </submittedName>
</protein>
<evidence type="ECO:0000256" key="4">
    <source>
        <dbReference type="ARBA" id="ARBA00022692"/>
    </source>
</evidence>
<evidence type="ECO:0000313" key="8">
    <source>
        <dbReference type="EMBL" id="MBT0770256.1"/>
    </source>
</evidence>
<dbReference type="RefSeq" id="WP_214156544.1">
    <property type="nucleotide sequence ID" value="NZ_JAHBAY010000005.1"/>
</dbReference>
<keyword evidence="3" id="KW-1003">Cell membrane</keyword>
<comment type="caution">
    <text evidence="8">The sequence shown here is derived from an EMBL/GenBank/DDBJ whole genome shotgun (WGS) entry which is preliminary data.</text>
</comment>
<dbReference type="PANTHER" id="PTHR23522">
    <property type="entry name" value="BLL5896 PROTEIN"/>
    <property type="match status" value="1"/>
</dbReference>
<dbReference type="InterPro" id="IPR036259">
    <property type="entry name" value="MFS_trans_sf"/>
</dbReference>
<feature type="transmembrane region" description="Helical" evidence="7">
    <location>
        <begin position="123"/>
        <end position="147"/>
    </location>
</feature>
<sequence>MRKDVADMPAPATAGAGELSAGIQSASDWTVFARLTLMMLLEFFVWGSWFATLGLVLATHGLPTIIGTAFSLAAVAAIVSPMFLGALVDRFIPSQNGLGIAHLIGGVLLCFVPAAITSGNGTLVLALIFVYMLFFQPTLGLSNSIAFRHLGSNQRWFPYIRVFGTLGWVIAGQAVGWAGLDDAPELFYLTATFSILFGVYAFTLPSTPAPAKGVRFSPGDVIGAKALPLLRNRNFAVLMGCALLTAVSLGVYNTYASTFLGALGFQNVAGLLSIGQASEVVFIVTIPFVLQRIGMKWALLAGMFMWAVRLALFLAVIGAHPDGHTWIAVAAIALQGICNDFFLVLAAMYIGNVTSAEVSAQAQSMLILVVSGLGAFVGAEIAGRIYDHSVATGAAGDLSGWNPIWALGIGSALVAAVIWATLFRRPRDGEPTLITTAG</sequence>
<feature type="transmembrane region" description="Helical" evidence="7">
    <location>
        <begin position="268"/>
        <end position="290"/>
    </location>
</feature>
<keyword evidence="6 7" id="KW-0472">Membrane</keyword>
<reference evidence="8 9" key="1">
    <citation type="submission" date="2021-05" db="EMBL/GenBank/DDBJ databases">
        <title>Kineosporia and Streptomyces sp. nov. two new marine actinobacteria isolated from Coral.</title>
        <authorList>
            <person name="Buangrab K."/>
            <person name="Sutthacheep M."/>
            <person name="Yeemin T."/>
            <person name="Harunari E."/>
            <person name="Igarashi Y."/>
            <person name="Kanchanasin P."/>
            <person name="Tanasupawat S."/>
            <person name="Phongsopitanun W."/>
        </authorList>
    </citation>
    <scope>NUCLEOTIDE SEQUENCE [LARGE SCALE GENOMIC DNA]</scope>
    <source>
        <strain evidence="8 9">J2-2</strain>
    </source>
</reference>
<keyword evidence="4 7" id="KW-0812">Transmembrane</keyword>
<dbReference type="Proteomes" id="UP001197247">
    <property type="component" value="Unassembled WGS sequence"/>
</dbReference>
<feature type="transmembrane region" description="Helical" evidence="7">
    <location>
        <begin position="186"/>
        <end position="205"/>
    </location>
</feature>
<feature type="transmembrane region" description="Helical" evidence="7">
    <location>
        <begin position="35"/>
        <end position="58"/>
    </location>
</feature>
<dbReference type="Gene3D" id="1.20.1250.20">
    <property type="entry name" value="MFS general substrate transporter like domains"/>
    <property type="match status" value="2"/>
</dbReference>